<dbReference type="GO" id="GO:0016787">
    <property type="term" value="F:hydrolase activity"/>
    <property type="evidence" value="ECO:0007669"/>
    <property type="project" value="UniProtKB-KW"/>
</dbReference>
<keyword evidence="2" id="KW-0378">Hydrolase</keyword>
<dbReference type="Gene3D" id="3.40.50.1820">
    <property type="entry name" value="alpha/beta hydrolase"/>
    <property type="match status" value="1"/>
</dbReference>
<keyword evidence="3" id="KW-1185">Reference proteome</keyword>
<dbReference type="SUPFAM" id="SSF53474">
    <property type="entry name" value="alpha/beta-Hydrolases"/>
    <property type="match status" value="1"/>
</dbReference>
<feature type="domain" description="AB hydrolase-1" evidence="1">
    <location>
        <begin position="25"/>
        <end position="245"/>
    </location>
</feature>
<dbReference type="OrthoDB" id="252464at2"/>
<dbReference type="GO" id="GO:0016020">
    <property type="term" value="C:membrane"/>
    <property type="evidence" value="ECO:0007669"/>
    <property type="project" value="TreeGrafter"/>
</dbReference>
<evidence type="ECO:0000313" key="3">
    <source>
        <dbReference type="Proteomes" id="UP000290365"/>
    </source>
</evidence>
<dbReference type="InterPro" id="IPR050266">
    <property type="entry name" value="AB_hydrolase_sf"/>
</dbReference>
<dbReference type="InterPro" id="IPR000073">
    <property type="entry name" value="AB_hydrolase_1"/>
</dbReference>
<dbReference type="AlphaFoldDB" id="A0A4P6JLB2"/>
<dbReference type="InterPro" id="IPR029058">
    <property type="entry name" value="AB_hydrolase_fold"/>
</dbReference>
<evidence type="ECO:0000313" key="2">
    <source>
        <dbReference type="EMBL" id="QBD75446.1"/>
    </source>
</evidence>
<organism evidence="2 3">
    <name type="scientific">Ktedonosporobacter rubrisoli</name>
    <dbReference type="NCBI Taxonomy" id="2509675"/>
    <lineage>
        <taxon>Bacteria</taxon>
        <taxon>Bacillati</taxon>
        <taxon>Chloroflexota</taxon>
        <taxon>Ktedonobacteria</taxon>
        <taxon>Ktedonobacterales</taxon>
        <taxon>Ktedonosporobacteraceae</taxon>
        <taxon>Ktedonosporobacter</taxon>
    </lineage>
</organism>
<reference evidence="2 3" key="1">
    <citation type="submission" date="2019-01" db="EMBL/GenBank/DDBJ databases">
        <title>Ktedonosporobacter rubrisoli SCAWS-G2.</title>
        <authorList>
            <person name="Huang Y."/>
            <person name="Yan B."/>
        </authorList>
    </citation>
    <scope>NUCLEOTIDE SEQUENCE [LARGE SCALE GENOMIC DNA]</scope>
    <source>
        <strain evidence="2 3">SCAWS-G2</strain>
    </source>
</reference>
<evidence type="ECO:0000259" key="1">
    <source>
        <dbReference type="Pfam" id="PF12697"/>
    </source>
</evidence>
<dbReference type="KEGG" id="kbs:EPA93_05280"/>
<dbReference type="Proteomes" id="UP000290365">
    <property type="component" value="Chromosome"/>
</dbReference>
<name>A0A4P6JLB2_KTERU</name>
<sequence length="263" mass="29093">MGRREDTSQAFPHFIESGQQDNQTVVLLHGLGMGYRFWELQLPFLSKRYHLLALDLPGFAGSVSSGPFTMIRAAAATVDLLDKQAIPAAHLCGLSLGAMVALQIAIQSPGHVLSLILSAGQIQPDAQIMEEQFAAMAAVPEDVLFESFINFVPPQYEDLRQAAREDLQQTGKQGLLAAMREASQVRFRQHLRQIRVPSLILCGSEDLVNLEAAQELAETLPHAQLAIIAGVGHAWNLEKPDEFARMVDDFVQQVEHKYKDQRT</sequence>
<dbReference type="PANTHER" id="PTHR43798:SF33">
    <property type="entry name" value="HYDROLASE, PUTATIVE (AFU_ORTHOLOGUE AFUA_2G14860)-RELATED"/>
    <property type="match status" value="1"/>
</dbReference>
<protein>
    <submittedName>
        <fullName evidence="2">Alpha/beta fold hydrolase</fullName>
    </submittedName>
</protein>
<dbReference type="PANTHER" id="PTHR43798">
    <property type="entry name" value="MONOACYLGLYCEROL LIPASE"/>
    <property type="match status" value="1"/>
</dbReference>
<proteinExistence type="predicted"/>
<accession>A0A4P6JLB2</accession>
<gene>
    <name evidence="2" type="ORF">EPA93_05280</name>
</gene>
<dbReference type="Pfam" id="PF12697">
    <property type="entry name" value="Abhydrolase_6"/>
    <property type="match status" value="1"/>
</dbReference>
<dbReference type="RefSeq" id="WP_129886044.1">
    <property type="nucleotide sequence ID" value="NZ_CP035758.1"/>
</dbReference>
<dbReference type="PRINTS" id="PR00111">
    <property type="entry name" value="ABHYDROLASE"/>
</dbReference>
<dbReference type="EMBL" id="CP035758">
    <property type="protein sequence ID" value="QBD75446.1"/>
    <property type="molecule type" value="Genomic_DNA"/>
</dbReference>